<accession>A0AAD7GHC6</accession>
<comment type="caution">
    <text evidence="2">The sequence shown here is derived from an EMBL/GenBank/DDBJ whole genome shotgun (WGS) entry which is preliminary data.</text>
</comment>
<sequence length="52" mass="5822">MKPPFILPPSDNRRLAVIAAYLCLRLLSDNTGARSKQPWSTHSRCHSESSVI</sequence>
<evidence type="ECO:0000313" key="2">
    <source>
        <dbReference type="EMBL" id="KAJ7695069.1"/>
    </source>
</evidence>
<keyword evidence="3" id="KW-1185">Reference proteome</keyword>
<organism evidence="2 3">
    <name type="scientific">Mycena rosella</name>
    <name type="common">Pink bonnet</name>
    <name type="synonym">Agaricus rosellus</name>
    <dbReference type="NCBI Taxonomy" id="1033263"/>
    <lineage>
        <taxon>Eukaryota</taxon>
        <taxon>Fungi</taxon>
        <taxon>Dikarya</taxon>
        <taxon>Basidiomycota</taxon>
        <taxon>Agaricomycotina</taxon>
        <taxon>Agaricomycetes</taxon>
        <taxon>Agaricomycetidae</taxon>
        <taxon>Agaricales</taxon>
        <taxon>Marasmiineae</taxon>
        <taxon>Mycenaceae</taxon>
        <taxon>Mycena</taxon>
    </lineage>
</organism>
<protein>
    <submittedName>
        <fullName evidence="2">Uncharacterized protein</fullName>
    </submittedName>
</protein>
<dbReference type="Proteomes" id="UP001221757">
    <property type="component" value="Unassembled WGS sequence"/>
</dbReference>
<reference evidence="2" key="1">
    <citation type="submission" date="2023-03" db="EMBL/GenBank/DDBJ databases">
        <title>Massive genome expansion in bonnet fungi (Mycena s.s.) driven by repeated elements and novel gene families across ecological guilds.</title>
        <authorList>
            <consortium name="Lawrence Berkeley National Laboratory"/>
            <person name="Harder C.B."/>
            <person name="Miyauchi S."/>
            <person name="Viragh M."/>
            <person name="Kuo A."/>
            <person name="Thoen E."/>
            <person name="Andreopoulos B."/>
            <person name="Lu D."/>
            <person name="Skrede I."/>
            <person name="Drula E."/>
            <person name="Henrissat B."/>
            <person name="Morin E."/>
            <person name="Kohler A."/>
            <person name="Barry K."/>
            <person name="LaButti K."/>
            <person name="Morin E."/>
            <person name="Salamov A."/>
            <person name="Lipzen A."/>
            <person name="Mereny Z."/>
            <person name="Hegedus B."/>
            <person name="Baldrian P."/>
            <person name="Stursova M."/>
            <person name="Weitz H."/>
            <person name="Taylor A."/>
            <person name="Grigoriev I.V."/>
            <person name="Nagy L.G."/>
            <person name="Martin F."/>
            <person name="Kauserud H."/>
        </authorList>
    </citation>
    <scope>NUCLEOTIDE SEQUENCE</scope>
    <source>
        <strain evidence="2">CBHHK067</strain>
    </source>
</reference>
<feature type="region of interest" description="Disordered" evidence="1">
    <location>
        <begin position="32"/>
        <end position="52"/>
    </location>
</feature>
<proteinExistence type="predicted"/>
<evidence type="ECO:0000313" key="3">
    <source>
        <dbReference type="Proteomes" id="UP001221757"/>
    </source>
</evidence>
<dbReference type="AlphaFoldDB" id="A0AAD7GHC6"/>
<gene>
    <name evidence="2" type="ORF">B0H17DRAFT_441011</name>
</gene>
<evidence type="ECO:0000256" key="1">
    <source>
        <dbReference type="SAM" id="MobiDB-lite"/>
    </source>
</evidence>
<dbReference type="EMBL" id="JARKIE010000039">
    <property type="protein sequence ID" value="KAJ7695069.1"/>
    <property type="molecule type" value="Genomic_DNA"/>
</dbReference>
<name>A0AAD7GHC6_MYCRO</name>